<evidence type="ECO:0000256" key="4">
    <source>
        <dbReference type="ARBA" id="ARBA00022771"/>
    </source>
</evidence>
<gene>
    <name evidence="10" type="ORF">I316_00285</name>
</gene>
<feature type="compositionally biased region" description="Polar residues" evidence="8">
    <location>
        <begin position="1"/>
        <end position="14"/>
    </location>
</feature>
<dbReference type="STRING" id="1296120.A0A1B9H465"/>
<dbReference type="PANTHER" id="PTHR45718:SF4">
    <property type="entry name" value="TRANSCRIPTIONAL ACTIVATOR CUBITUS INTERRUPTUS"/>
    <property type="match status" value="1"/>
</dbReference>
<keyword evidence="4 7" id="KW-0863">Zinc-finger</keyword>
<evidence type="ECO:0000313" key="11">
    <source>
        <dbReference type="Proteomes" id="UP000092666"/>
    </source>
</evidence>
<dbReference type="InterPro" id="IPR043359">
    <property type="entry name" value="GLI-like"/>
</dbReference>
<proteinExistence type="predicted"/>
<keyword evidence="11" id="KW-1185">Reference proteome</keyword>
<dbReference type="PANTHER" id="PTHR45718">
    <property type="entry name" value="TRANSCRIPTIONAL ACTIVATOR CUBITUS INTERRUPTUS"/>
    <property type="match status" value="1"/>
</dbReference>
<feature type="compositionally biased region" description="Acidic residues" evidence="8">
    <location>
        <begin position="86"/>
        <end position="96"/>
    </location>
</feature>
<dbReference type="InterPro" id="IPR056436">
    <property type="entry name" value="Znf-C2H2_ZIC1-5/GLI1-3-like"/>
</dbReference>
<dbReference type="GO" id="GO:0008270">
    <property type="term" value="F:zinc ion binding"/>
    <property type="evidence" value="ECO:0007669"/>
    <property type="project" value="UniProtKB-KW"/>
</dbReference>
<keyword evidence="2" id="KW-0479">Metal-binding</keyword>
<feature type="compositionally biased region" description="Basic residues" evidence="8">
    <location>
        <begin position="70"/>
        <end position="80"/>
    </location>
</feature>
<feature type="compositionally biased region" description="Low complexity" evidence="8">
    <location>
        <begin position="59"/>
        <end position="69"/>
    </location>
</feature>
<dbReference type="PROSITE" id="PS50157">
    <property type="entry name" value="ZINC_FINGER_C2H2_2"/>
    <property type="match status" value="2"/>
</dbReference>
<dbReference type="SUPFAM" id="SSF57667">
    <property type="entry name" value="beta-beta-alpha zinc fingers"/>
    <property type="match status" value="2"/>
</dbReference>
<feature type="domain" description="C2H2-type" evidence="9">
    <location>
        <begin position="147"/>
        <end position="174"/>
    </location>
</feature>
<feature type="domain" description="C2H2-type" evidence="9">
    <location>
        <begin position="175"/>
        <end position="204"/>
    </location>
</feature>
<feature type="compositionally biased region" description="Basic residues" evidence="8">
    <location>
        <begin position="356"/>
        <end position="368"/>
    </location>
</feature>
<accession>A0A1B9H465</accession>
<dbReference type="EMBL" id="KI669492">
    <property type="protein sequence ID" value="OCF38061.1"/>
    <property type="molecule type" value="Genomic_DNA"/>
</dbReference>
<dbReference type="AlphaFoldDB" id="A0A1B9H465"/>
<evidence type="ECO:0000256" key="2">
    <source>
        <dbReference type="ARBA" id="ARBA00022723"/>
    </source>
</evidence>
<keyword evidence="5" id="KW-0862">Zinc</keyword>
<evidence type="ECO:0000256" key="7">
    <source>
        <dbReference type="PROSITE-ProRule" id="PRU00042"/>
    </source>
</evidence>
<evidence type="ECO:0000256" key="8">
    <source>
        <dbReference type="SAM" id="MobiDB-lite"/>
    </source>
</evidence>
<dbReference type="InterPro" id="IPR036236">
    <property type="entry name" value="Znf_C2H2_sf"/>
</dbReference>
<comment type="subcellular location">
    <subcellularLocation>
        <location evidence="1">Nucleus</location>
    </subcellularLocation>
</comment>
<keyword evidence="6" id="KW-0539">Nucleus</keyword>
<dbReference type="Gene3D" id="3.30.160.60">
    <property type="entry name" value="Classic Zinc Finger"/>
    <property type="match status" value="2"/>
</dbReference>
<sequence length="453" mass="48956">MASSFASQRGSSPASGVGVMDLDDEIEGLLAGSDPTDNNAHDRDHADEDGEAAQAEPGPSTTKKSTLTPTKKRKYSKRASHVHDDDVQEKDEEGYGEDVGANGEGGKGWKCRWGDCGEILDVQDVLIGHVRDDHVNTLKDSFICQWHGCNRGGQKQSSRHSLTAHMRIHTGEKPHACTYAGCDQKFARSDTLSKHIRSQHIETPLSTTPRIHPPNGEGGERGSSKNNNKRSAGGTGTPKAGGAASSSSTNTTAKTAAARKGDRRASSSSTPLNRRLLHAEDDEGPESAVKSEQVEPVSRMDVDADLLLDDDLAEVLPRIRRREVLTPFGEEIQAMEYIHRLYPRHSSLSTNTNARGKTKSKAAAKSKKAPADPIPAGGLPMADPMDAPPAELIIPPEAELLQTIPDPEIPGGEIDVLGRSEWQARYVMVKARLMLVEEENAMRRAELKELLGV</sequence>
<evidence type="ECO:0000256" key="3">
    <source>
        <dbReference type="ARBA" id="ARBA00022737"/>
    </source>
</evidence>
<dbReference type="InterPro" id="IPR013087">
    <property type="entry name" value="Znf_C2H2_type"/>
</dbReference>
<evidence type="ECO:0000259" key="9">
    <source>
        <dbReference type="PROSITE" id="PS50157"/>
    </source>
</evidence>
<evidence type="ECO:0000256" key="1">
    <source>
        <dbReference type="ARBA" id="ARBA00004123"/>
    </source>
</evidence>
<reference evidence="10 11" key="1">
    <citation type="submission" date="2013-07" db="EMBL/GenBank/DDBJ databases">
        <title>The Genome Sequence of Cryptococcus heveanensis BCC8398.</title>
        <authorList>
            <consortium name="The Broad Institute Genome Sequencing Platform"/>
            <person name="Cuomo C."/>
            <person name="Litvintseva A."/>
            <person name="Chen Y."/>
            <person name="Heitman J."/>
            <person name="Sun S."/>
            <person name="Springer D."/>
            <person name="Dromer F."/>
            <person name="Young S.K."/>
            <person name="Zeng Q."/>
            <person name="Gargeya S."/>
            <person name="Fitzgerald M."/>
            <person name="Abouelleil A."/>
            <person name="Alvarado L."/>
            <person name="Berlin A.M."/>
            <person name="Chapman S.B."/>
            <person name="Dewar J."/>
            <person name="Goldberg J."/>
            <person name="Griggs A."/>
            <person name="Gujja S."/>
            <person name="Hansen M."/>
            <person name="Howarth C."/>
            <person name="Imamovic A."/>
            <person name="Larimer J."/>
            <person name="McCowan C."/>
            <person name="Murphy C."/>
            <person name="Pearson M."/>
            <person name="Priest M."/>
            <person name="Roberts A."/>
            <person name="Saif S."/>
            <person name="Shea T."/>
            <person name="Sykes S."/>
            <person name="Wortman J."/>
            <person name="Nusbaum C."/>
            <person name="Birren B."/>
        </authorList>
    </citation>
    <scope>NUCLEOTIDE SEQUENCE [LARGE SCALE GENOMIC DNA]</scope>
    <source>
        <strain evidence="10 11">BCC8398</strain>
    </source>
</reference>
<protein>
    <recommendedName>
        <fullName evidence="9">C2H2-type domain-containing protein</fullName>
    </recommendedName>
</protein>
<evidence type="ECO:0000256" key="5">
    <source>
        <dbReference type="ARBA" id="ARBA00022833"/>
    </source>
</evidence>
<feature type="region of interest" description="Disordered" evidence="8">
    <location>
        <begin position="347"/>
        <end position="378"/>
    </location>
</feature>
<name>A0A1B9H465_9TREE</name>
<dbReference type="Pfam" id="PF23561">
    <property type="entry name" value="zf-C2H2_15"/>
    <property type="match status" value="1"/>
</dbReference>
<dbReference type="Proteomes" id="UP000092666">
    <property type="component" value="Unassembled WGS sequence"/>
</dbReference>
<dbReference type="OrthoDB" id="3437960at2759"/>
<dbReference type="PROSITE" id="PS00028">
    <property type="entry name" value="ZINC_FINGER_C2H2_1"/>
    <property type="match status" value="2"/>
</dbReference>
<feature type="region of interest" description="Disordered" evidence="8">
    <location>
        <begin position="1"/>
        <end position="102"/>
    </location>
</feature>
<organism evidence="10 11">
    <name type="scientific">Kwoniella heveanensis BCC8398</name>
    <dbReference type="NCBI Taxonomy" id="1296120"/>
    <lineage>
        <taxon>Eukaryota</taxon>
        <taxon>Fungi</taxon>
        <taxon>Dikarya</taxon>
        <taxon>Basidiomycota</taxon>
        <taxon>Agaricomycotina</taxon>
        <taxon>Tremellomycetes</taxon>
        <taxon>Tremellales</taxon>
        <taxon>Cryptococcaceae</taxon>
        <taxon>Kwoniella</taxon>
    </lineage>
</organism>
<dbReference type="GO" id="GO:0000981">
    <property type="term" value="F:DNA-binding transcription factor activity, RNA polymerase II-specific"/>
    <property type="evidence" value="ECO:0007669"/>
    <property type="project" value="TreeGrafter"/>
</dbReference>
<keyword evidence="3" id="KW-0677">Repeat</keyword>
<feature type="compositionally biased region" description="Low complexity" evidence="8">
    <location>
        <begin position="237"/>
        <end position="258"/>
    </location>
</feature>
<reference evidence="11" key="2">
    <citation type="submission" date="2013-12" db="EMBL/GenBank/DDBJ databases">
        <title>Evolution of pathogenesis and genome organization in the Tremellales.</title>
        <authorList>
            <person name="Cuomo C."/>
            <person name="Litvintseva A."/>
            <person name="Heitman J."/>
            <person name="Chen Y."/>
            <person name="Sun S."/>
            <person name="Springer D."/>
            <person name="Dromer F."/>
            <person name="Young S."/>
            <person name="Zeng Q."/>
            <person name="Chapman S."/>
            <person name="Gujja S."/>
            <person name="Saif S."/>
            <person name="Birren B."/>
        </authorList>
    </citation>
    <scope>NUCLEOTIDE SEQUENCE [LARGE SCALE GENOMIC DNA]</scope>
    <source>
        <strain evidence="11">BCC8398</strain>
    </source>
</reference>
<evidence type="ECO:0000256" key="6">
    <source>
        <dbReference type="ARBA" id="ARBA00023242"/>
    </source>
</evidence>
<feature type="region of interest" description="Disordered" evidence="8">
    <location>
        <begin position="199"/>
        <end position="297"/>
    </location>
</feature>
<evidence type="ECO:0000313" key="10">
    <source>
        <dbReference type="EMBL" id="OCF38061.1"/>
    </source>
</evidence>
<dbReference type="SMART" id="SM00355">
    <property type="entry name" value="ZnF_C2H2"/>
    <property type="match status" value="3"/>
</dbReference>
<dbReference type="GO" id="GO:0000978">
    <property type="term" value="F:RNA polymerase II cis-regulatory region sequence-specific DNA binding"/>
    <property type="evidence" value="ECO:0007669"/>
    <property type="project" value="TreeGrafter"/>
</dbReference>
<dbReference type="GO" id="GO:0005634">
    <property type="term" value="C:nucleus"/>
    <property type="evidence" value="ECO:0007669"/>
    <property type="project" value="UniProtKB-SubCell"/>
</dbReference>